<dbReference type="GO" id="GO:0004553">
    <property type="term" value="F:hydrolase activity, hydrolyzing O-glycosyl compounds"/>
    <property type="evidence" value="ECO:0007669"/>
    <property type="project" value="InterPro"/>
</dbReference>
<evidence type="ECO:0000256" key="5">
    <source>
        <dbReference type="ARBA" id="ARBA00023295"/>
    </source>
</evidence>
<keyword evidence="4" id="KW-0325">Glycoprotein</keyword>
<dbReference type="Proteomes" id="UP001153076">
    <property type="component" value="Unassembled WGS sequence"/>
</dbReference>
<keyword evidence="8" id="KW-0732">Signal</keyword>
<name>A0A9Q1GR16_9CARY</name>
<dbReference type="InterPro" id="IPR013320">
    <property type="entry name" value="ConA-like_dom_sf"/>
</dbReference>
<comment type="similarity">
    <text evidence="8">Belongs to the glycosyl hydrolase 16 family.</text>
</comment>
<comment type="function">
    <text evidence="8">Catalyzes xyloglucan endohydrolysis (XEH) and/or endotransglycosylation (XET). Cleaves and religates xyloglucan polymers, an essential constituent of the primary cell wall, and thereby participates in cell wall construction of growing tissues.</text>
</comment>
<evidence type="ECO:0000313" key="11">
    <source>
        <dbReference type="Proteomes" id="UP001153076"/>
    </source>
</evidence>
<organism evidence="10 11">
    <name type="scientific">Carnegiea gigantea</name>
    <dbReference type="NCBI Taxonomy" id="171969"/>
    <lineage>
        <taxon>Eukaryota</taxon>
        <taxon>Viridiplantae</taxon>
        <taxon>Streptophyta</taxon>
        <taxon>Embryophyta</taxon>
        <taxon>Tracheophyta</taxon>
        <taxon>Spermatophyta</taxon>
        <taxon>Magnoliopsida</taxon>
        <taxon>eudicotyledons</taxon>
        <taxon>Gunneridae</taxon>
        <taxon>Pentapetalae</taxon>
        <taxon>Caryophyllales</taxon>
        <taxon>Cactineae</taxon>
        <taxon>Cactaceae</taxon>
        <taxon>Cactoideae</taxon>
        <taxon>Echinocereeae</taxon>
        <taxon>Carnegiea</taxon>
    </lineage>
</organism>
<keyword evidence="8" id="KW-0961">Cell wall biogenesis/degradation</keyword>
<feature type="chain" id="PRO_5040545945" description="Xyloglucan endotransglucosylase/hydrolase" evidence="8">
    <location>
        <begin position="18"/>
        <end position="290"/>
    </location>
</feature>
<dbReference type="AlphaFoldDB" id="A0A9Q1GR16"/>
<dbReference type="PIRSF" id="PIRSF005604">
    <property type="entry name" value="XET"/>
    <property type="match status" value="1"/>
</dbReference>
<dbReference type="GO" id="GO:0071555">
    <property type="term" value="P:cell wall organization"/>
    <property type="evidence" value="ECO:0007669"/>
    <property type="project" value="UniProtKB-KW"/>
</dbReference>
<dbReference type="EMBL" id="JAKOGI010001884">
    <property type="protein sequence ID" value="KAJ8423729.1"/>
    <property type="molecule type" value="Genomic_DNA"/>
</dbReference>
<gene>
    <name evidence="10" type="ORF">Cgig2_020897</name>
</gene>
<keyword evidence="1 8" id="KW-0808">Transferase</keyword>
<keyword evidence="5 8" id="KW-0326">Glycosidase</keyword>
<dbReference type="InterPro" id="IPR016455">
    <property type="entry name" value="XTH"/>
</dbReference>
<dbReference type="Gene3D" id="2.60.120.200">
    <property type="match status" value="1"/>
</dbReference>
<keyword evidence="8" id="KW-0134">Cell wall</keyword>
<keyword evidence="3" id="KW-1015">Disulfide bond</keyword>
<feature type="domain" description="GH16" evidence="9">
    <location>
        <begin position="1"/>
        <end position="214"/>
    </location>
</feature>
<dbReference type="GO" id="GO:0048046">
    <property type="term" value="C:apoplast"/>
    <property type="evidence" value="ECO:0007669"/>
    <property type="project" value="UniProtKB-SubCell"/>
</dbReference>
<reference evidence="10" key="1">
    <citation type="submission" date="2022-04" db="EMBL/GenBank/DDBJ databases">
        <title>Carnegiea gigantea Genome sequencing and assembly v2.</title>
        <authorList>
            <person name="Copetti D."/>
            <person name="Sanderson M.J."/>
            <person name="Burquez A."/>
            <person name="Wojciechowski M.F."/>
        </authorList>
    </citation>
    <scope>NUCLEOTIDE SEQUENCE</scope>
    <source>
        <strain evidence="10">SGP5-SGP5p</strain>
        <tissue evidence="10">Aerial part</tissue>
    </source>
</reference>
<dbReference type="GO" id="GO:0010411">
    <property type="term" value="P:xyloglucan metabolic process"/>
    <property type="evidence" value="ECO:0007669"/>
    <property type="project" value="InterPro"/>
</dbReference>
<keyword evidence="11" id="KW-1185">Reference proteome</keyword>
<keyword evidence="8" id="KW-0964">Secreted</keyword>
<protein>
    <recommendedName>
        <fullName evidence="8">Xyloglucan endotransglucosylase/hydrolase</fullName>
        <ecNumber evidence="8">2.4.1.207</ecNumber>
    </recommendedName>
</protein>
<keyword evidence="2 8" id="KW-0378">Hydrolase</keyword>
<feature type="active site" description="Proton donor" evidence="6">
    <location>
        <position position="104"/>
    </location>
</feature>
<dbReference type="SUPFAM" id="SSF49899">
    <property type="entry name" value="Concanavalin A-like lectins/glucanases"/>
    <property type="match status" value="1"/>
</dbReference>
<dbReference type="CDD" id="cd02176">
    <property type="entry name" value="GH16_XET"/>
    <property type="match status" value="1"/>
</dbReference>
<dbReference type="InterPro" id="IPR044791">
    <property type="entry name" value="Beta-glucanase/XTH"/>
</dbReference>
<evidence type="ECO:0000256" key="1">
    <source>
        <dbReference type="ARBA" id="ARBA00022679"/>
    </source>
</evidence>
<proteinExistence type="inferred from homology"/>
<feature type="glycosylation site" description="N-linked (GlcNAc...) asparagine" evidence="7">
    <location>
        <position position="108"/>
    </location>
</feature>
<comment type="caution">
    <text evidence="10">The sequence shown here is derived from an EMBL/GenBank/DDBJ whole genome shotgun (WGS) entry which is preliminary data.</text>
</comment>
<dbReference type="Pfam" id="PF00722">
    <property type="entry name" value="Glyco_hydro_16"/>
    <property type="match status" value="1"/>
</dbReference>
<keyword evidence="8" id="KW-0052">Apoplast</keyword>
<accession>A0A9Q1GR16</accession>
<evidence type="ECO:0000313" key="10">
    <source>
        <dbReference type="EMBL" id="KAJ8423729.1"/>
    </source>
</evidence>
<evidence type="ECO:0000256" key="6">
    <source>
        <dbReference type="PIRSR" id="PIRSR005604-1"/>
    </source>
</evidence>
<dbReference type="FunFam" id="2.60.120.200:FF:000025">
    <property type="entry name" value="Xyloglucan endotransglucosylase/hydrolase"/>
    <property type="match status" value="1"/>
</dbReference>
<dbReference type="InterPro" id="IPR010713">
    <property type="entry name" value="XET_C"/>
</dbReference>
<evidence type="ECO:0000256" key="8">
    <source>
        <dbReference type="RuleBase" id="RU361120"/>
    </source>
</evidence>
<comment type="subcellular location">
    <subcellularLocation>
        <location evidence="8">Secreted</location>
        <location evidence="8">Cell wall</location>
    </subcellularLocation>
    <subcellularLocation>
        <location evidence="8">Secreted</location>
        <location evidence="8">Extracellular space</location>
        <location evidence="8">Apoplast</location>
    </subcellularLocation>
</comment>
<comment type="PTM">
    <text evidence="8">Contains at least one intrachain disulfide bond essential for its enzymatic activity.</text>
</comment>
<dbReference type="PROSITE" id="PS01034">
    <property type="entry name" value="GH16_1"/>
    <property type="match status" value="1"/>
</dbReference>
<dbReference type="InterPro" id="IPR008263">
    <property type="entry name" value="GH16_AS"/>
</dbReference>
<dbReference type="GO" id="GO:0016762">
    <property type="term" value="F:xyloglucan:xyloglucosyl transferase activity"/>
    <property type="evidence" value="ECO:0007669"/>
    <property type="project" value="UniProtKB-EC"/>
</dbReference>
<evidence type="ECO:0000256" key="3">
    <source>
        <dbReference type="ARBA" id="ARBA00023157"/>
    </source>
</evidence>
<dbReference type="PROSITE" id="PS51762">
    <property type="entry name" value="GH16_2"/>
    <property type="match status" value="1"/>
</dbReference>
<evidence type="ECO:0000256" key="4">
    <source>
        <dbReference type="ARBA" id="ARBA00023180"/>
    </source>
</evidence>
<evidence type="ECO:0000256" key="2">
    <source>
        <dbReference type="ARBA" id="ARBA00022801"/>
    </source>
</evidence>
<sequence>MGNLRAILLAFLASAVALQQCIVHASFIDSCYFYWGANRGKVTGPDSLDLRLDQYGGSGIASKVSYMYGSITMQIKLVPNNSAGTVTTFYLSSTGDQHDEIDFEFLGNVTGEPYTIHTNIYTKGFGKREQQFKPWFNAGDGYHNYTIFWNPYEVVWLVDDTPIRVFRNYHDSEINFPDSQPMNAYASLWNADQWATQGGRIKTDWSNAPFAAGLQNYRADACYCPNANSIGKCTSNNPANWWTDYKFFKLSDAQLGQMNWIRNNYMIYNYCTDTKRFNGESPKECSLPQY</sequence>
<evidence type="ECO:0000256" key="7">
    <source>
        <dbReference type="PIRSR" id="PIRSR005604-2"/>
    </source>
</evidence>
<feature type="signal peptide" evidence="8">
    <location>
        <begin position="1"/>
        <end position="17"/>
    </location>
</feature>
<dbReference type="EC" id="2.4.1.207" evidence="8"/>
<dbReference type="Pfam" id="PF06955">
    <property type="entry name" value="XET_C"/>
    <property type="match status" value="1"/>
</dbReference>
<dbReference type="GO" id="GO:0042546">
    <property type="term" value="P:cell wall biogenesis"/>
    <property type="evidence" value="ECO:0007669"/>
    <property type="project" value="InterPro"/>
</dbReference>
<dbReference type="PANTHER" id="PTHR31062">
    <property type="entry name" value="XYLOGLUCAN ENDOTRANSGLUCOSYLASE/HYDROLASE PROTEIN 8-RELATED"/>
    <property type="match status" value="1"/>
</dbReference>
<dbReference type="OrthoDB" id="4781at2759"/>
<evidence type="ECO:0000259" key="9">
    <source>
        <dbReference type="PROSITE" id="PS51762"/>
    </source>
</evidence>
<feature type="active site" description="Nucleophile" evidence="6">
    <location>
        <position position="100"/>
    </location>
</feature>
<dbReference type="InterPro" id="IPR000757">
    <property type="entry name" value="Beta-glucanase-like"/>
</dbReference>